<dbReference type="KEGG" id="pef:A7E78_05775"/>
<dbReference type="SUPFAM" id="SSF48452">
    <property type="entry name" value="TPR-like"/>
    <property type="match status" value="2"/>
</dbReference>
<feature type="chain" id="PRO_5012905231" evidence="2">
    <location>
        <begin position="23"/>
        <end position="547"/>
    </location>
</feature>
<dbReference type="PROSITE" id="PS50005">
    <property type="entry name" value="TPR"/>
    <property type="match status" value="1"/>
</dbReference>
<evidence type="ECO:0000313" key="3">
    <source>
        <dbReference type="EMBL" id="APG27392.1"/>
    </source>
</evidence>
<dbReference type="Gene3D" id="1.25.40.10">
    <property type="entry name" value="Tetratricopeptide repeat domain"/>
    <property type="match status" value="3"/>
</dbReference>
<sequence>MKRLLVWGFLIFFCGLSTAALAHEEHGSVPPIDPVNVYGQQLGSVTVPFVCNETAAGTAQRGLALLHHMTYVGARAAFAVTIQTDPDCAMGYWGQAMSYIHPLWSDPPNQADFDRGKALAATAMKMAKSEHERAYVSAVTAYYAQGRNSTEITNLSAFAESWRKVYESFPDDLEAASFYALAYLATASPADKTYARQKKSAAIAKQVLQYNPDHPGAHHYTIHALDYPPLAEQALEVARSYGSIAPEVPHALHMPAHIFTRLGLWPESIDMNRRSADAALKHPADGKISLHYLHALDYLAYAYLQRGEDSQAKAVLDELMALSGPYQSHVASAYTFAAVPARLALERQQWAAAAALKPQTPNNYPWQINPAMEAITYFANGLGAARTGDTMMVARAIERLAALEAKAGKNSLYWAGQIEIQRLAVTAWRAYGEGNKQEGLTLMRQSAALEAATEKHPVTPGKVLPAHELLADMLFDMGRYDEALANYQAALLRSPNRFNSLYGAGRSAELAGHREMAAFHYAKLVEVAAAESKLQRLQKARSFLGKE</sequence>
<evidence type="ECO:0000256" key="1">
    <source>
        <dbReference type="PROSITE-ProRule" id="PRU00339"/>
    </source>
</evidence>
<keyword evidence="4" id="KW-1185">Reference proteome</keyword>
<feature type="signal peptide" evidence="2">
    <location>
        <begin position="1"/>
        <end position="22"/>
    </location>
</feature>
<protein>
    <submittedName>
        <fullName evidence="3">Uncharacterized protein</fullName>
    </submittedName>
</protein>
<gene>
    <name evidence="3" type="ORF">A7E78_05775</name>
</gene>
<keyword evidence="2" id="KW-0732">Signal</keyword>
<dbReference type="STRING" id="1842532.A7E78_05775"/>
<accession>A0A1L3GN92</accession>
<dbReference type="EMBL" id="CP015519">
    <property type="protein sequence ID" value="APG27392.1"/>
    <property type="molecule type" value="Genomic_DNA"/>
</dbReference>
<dbReference type="Proteomes" id="UP000182517">
    <property type="component" value="Chromosome"/>
</dbReference>
<dbReference type="RefSeq" id="WP_072283360.1">
    <property type="nucleotide sequence ID" value="NZ_CP015519.1"/>
</dbReference>
<evidence type="ECO:0000256" key="2">
    <source>
        <dbReference type="SAM" id="SignalP"/>
    </source>
</evidence>
<feature type="repeat" description="TPR" evidence="1">
    <location>
        <begin position="464"/>
        <end position="497"/>
    </location>
</feature>
<proteinExistence type="predicted"/>
<organism evidence="3 4">
    <name type="scientific">Syntrophotalea acetylenivorans</name>
    <dbReference type="NCBI Taxonomy" id="1842532"/>
    <lineage>
        <taxon>Bacteria</taxon>
        <taxon>Pseudomonadati</taxon>
        <taxon>Thermodesulfobacteriota</taxon>
        <taxon>Desulfuromonadia</taxon>
        <taxon>Desulfuromonadales</taxon>
        <taxon>Syntrophotaleaceae</taxon>
        <taxon>Syntrophotalea</taxon>
    </lineage>
</organism>
<dbReference type="PANTHER" id="PTHR45588:SF1">
    <property type="entry name" value="WW DOMAIN-CONTAINING PROTEIN"/>
    <property type="match status" value="1"/>
</dbReference>
<name>A0A1L3GN92_9BACT</name>
<dbReference type="InterPro" id="IPR011990">
    <property type="entry name" value="TPR-like_helical_dom_sf"/>
</dbReference>
<reference evidence="3 4" key="1">
    <citation type="journal article" date="2017" name="Genome Announc.">
        <title>Complete Genome Sequences of Two Acetylene-Fermenting Pelobacter acetylenicus Strains.</title>
        <authorList>
            <person name="Sutton J.M."/>
            <person name="Baesman S.M."/>
            <person name="Fierst J.L."/>
            <person name="Poret-Peterson A.T."/>
            <person name="Oremland R.S."/>
            <person name="Dunlap D.S."/>
            <person name="Akob D.M."/>
        </authorList>
    </citation>
    <scope>NUCLEOTIDE SEQUENCE [LARGE SCALE GENOMIC DNA]</scope>
    <source>
        <strain evidence="3 4">SFB93</strain>
    </source>
</reference>
<dbReference type="InterPro" id="IPR019734">
    <property type="entry name" value="TPR_rpt"/>
</dbReference>
<evidence type="ECO:0000313" key="4">
    <source>
        <dbReference type="Proteomes" id="UP000182517"/>
    </source>
</evidence>
<dbReference type="AlphaFoldDB" id="A0A1L3GN92"/>
<dbReference type="PANTHER" id="PTHR45588">
    <property type="entry name" value="TPR DOMAIN-CONTAINING PROTEIN"/>
    <property type="match status" value="1"/>
</dbReference>
<keyword evidence="1" id="KW-0802">TPR repeat</keyword>